<keyword evidence="2" id="KW-0812">Transmembrane</keyword>
<feature type="transmembrane region" description="Helical" evidence="2">
    <location>
        <begin position="1498"/>
        <end position="1518"/>
    </location>
</feature>
<feature type="transmembrane region" description="Helical" evidence="2">
    <location>
        <begin position="1469"/>
        <end position="1492"/>
    </location>
</feature>
<sequence length="1524" mass="163996">MACRFAVNIDGEYSGAEYLDLDHEDSGLITTDRRDGDRYHECPRETIGDDEFCLFHQLPHEDPREPDDVYPWLDAAPRRRDDKFTDGVVSRVFRRAVEGTLGPDDPPCDVVDGFSSEQRTHLRRVFIGSQFDYLDLKDRELDTPGRHSIDLRLSHIRICNLNYVRIRTTLQMDGAEIGIFTARNGHIDESLILDGITCGEMGLSGEGVRTSPRSNFGEREHTKCSIHGSEIGFIFSMKDAHVNSDVTFSYAHTHAHLDLANSDISGKLWGSGFHADNYVSLDGIDISGDCNIKNLASDRYLSIREARVDGDCESQRVDTGRYISLQASEIGGDCNLREASTGSYVRVNAVIGGGLTLSRATIEDDIKLGECHVGGVCTLQKTILTQDLNFEGLAGGFDIRAAQVGGNINFEEGSVAPQAAVSGLPEWMDMPTPADREYELRVRKTQVDGGIFAPEAVIRGSVSIDESDIDYQLSLTSALITNSLEVIHSTTQVVIGDAVQAGSITLDYTTVDLSVRIRRATVFGGISLDHLIVGDDVPAGGLDYGLTRTNERASLGGVNLTGSFVGGLSLERSELDGGVEMSYLTNTGNVNLVNATLGEALVAKYTTTFGDLNAEFATIGDQANITDSLVCGTVNLNHATVANSLVLGSASTFGSVLMRAAEIGTGAAQSSAAVQLSNAAIGGHLNARESTFGADFNLAGATVGGGVYLEQTTFESTLRLLEADSVRQGRISTTIEDSIRLNNAVIEGNFELSVTDQTRTQIRGIIDLDGVTVHSETEVELPAARYSPRVVSLRGAELQHGTFSYAESADTLPGRYIPESASQETTDDPDASETDAAGDTPQTDDDESLPMLPDLSISRDEYTDVPRTVLNLERATVGDLSLFPETPQPTDHVHILETTFNGFRFSAVREDFRNSDWSVHEVRGGQEGYRDLAVANALHEIIGEDDESPVDREHIADRALELFTAGLDDPDSLREMISLPADARNQNSAEIEVAVESMAALAAESDRPVVSPLIASIKQGEFSTTRQPLTACIPFTRLARQLNRLLARQIILDIPEDTAIDAPNDTRRGIGLIAQQFMIALRTSQTARELIYTGDQNNDRPTVGDVLLEAGIEPQQAVKPILQASVPDLSVALAYALDSDYEGLDLPRAGMDTVVYLAASPHRPGGALLLPKGEEMTYHNPDLAPGGIGYDAVTIEGLVNQARWRVSVLAAIEEADPGVVRPTPDRIEATYLALKNAASDVGDNRAAGEFFTQEKTWARARHRLLSSRRLRARVAQYRRRLRTVLPQAVQPTPTGQGGDSSDGSASHGDGTNADAGDEAADTEANGSGEPVEATTESTNPDIEAQDDSSTEAQTTAETSSADTAENAQEDAPPEEADPAETDATAVTSSRNRSLAADSEQKALNEPLVPVLYAYVANKFFDLIAEYGEKPQRVIGYSILVVIAFAGAFGGIWGPAGFDTGGTAPYEQPILGYVIVSLASFTAFVMGGSTIIAAPLLRFVALVEAFLGAFLVGLFIFALTRSVHR</sequence>
<keyword evidence="2" id="KW-0472">Membrane</keyword>
<feature type="region of interest" description="Disordered" evidence="1">
    <location>
        <begin position="1283"/>
        <end position="1398"/>
    </location>
</feature>
<gene>
    <name evidence="3" type="ORF">Nmn1133_06640</name>
</gene>
<name>A0AAJ4R8Q1_9EURY</name>
<evidence type="ECO:0000256" key="2">
    <source>
        <dbReference type="SAM" id="Phobius"/>
    </source>
</evidence>
<protein>
    <recommendedName>
        <fullName evidence="5">Pentapeptide repeat-containing protein</fullName>
    </recommendedName>
</protein>
<dbReference type="Proteomes" id="UP000270581">
    <property type="component" value="Unassembled WGS sequence"/>
</dbReference>
<evidence type="ECO:0000256" key="1">
    <source>
        <dbReference type="SAM" id="MobiDB-lite"/>
    </source>
</evidence>
<feature type="compositionally biased region" description="Low complexity" evidence="1">
    <location>
        <begin position="1301"/>
        <end position="1314"/>
    </location>
</feature>
<proteinExistence type="predicted"/>
<keyword evidence="2" id="KW-1133">Transmembrane helix</keyword>
<keyword evidence="4" id="KW-1185">Reference proteome</keyword>
<feature type="transmembrane region" description="Helical" evidence="2">
    <location>
        <begin position="1433"/>
        <end position="1457"/>
    </location>
</feature>
<accession>A0AAJ4R8Q1</accession>
<evidence type="ECO:0000313" key="4">
    <source>
        <dbReference type="Proteomes" id="UP000270581"/>
    </source>
</evidence>
<evidence type="ECO:0008006" key="5">
    <source>
        <dbReference type="Google" id="ProtNLM"/>
    </source>
</evidence>
<dbReference type="EMBL" id="RJJC01000001">
    <property type="protein sequence ID" value="RNJ26374.1"/>
    <property type="molecule type" value="Genomic_DNA"/>
</dbReference>
<feature type="compositionally biased region" description="Acidic residues" evidence="1">
    <location>
        <begin position="1367"/>
        <end position="1380"/>
    </location>
</feature>
<feature type="compositionally biased region" description="Low complexity" evidence="1">
    <location>
        <begin position="1350"/>
        <end position="1366"/>
    </location>
</feature>
<reference evidence="3 4" key="1">
    <citation type="submission" date="2018-11" db="EMBL/GenBank/DDBJ databases">
        <title>Genome sequences of Natronomonas sp. CBA1133.</title>
        <authorList>
            <person name="Roh S.W."/>
            <person name="Cha I.-T."/>
        </authorList>
    </citation>
    <scope>NUCLEOTIDE SEQUENCE [LARGE SCALE GENOMIC DNA]</scope>
    <source>
        <strain evidence="3 4">CBA1133</strain>
    </source>
</reference>
<organism evidence="3 4">
    <name type="scientific">Halosegnis longus</name>
    <dbReference type="NCBI Taxonomy" id="2216012"/>
    <lineage>
        <taxon>Archaea</taxon>
        <taxon>Methanobacteriati</taxon>
        <taxon>Methanobacteriota</taxon>
        <taxon>Stenosarchaea group</taxon>
        <taxon>Halobacteria</taxon>
        <taxon>Halobacteriales</taxon>
        <taxon>Natronomonadaceae</taxon>
        <taxon>Halosegnis</taxon>
    </lineage>
</organism>
<comment type="caution">
    <text evidence="3">The sequence shown here is derived from an EMBL/GenBank/DDBJ whole genome shotgun (WGS) entry which is preliminary data.</text>
</comment>
<evidence type="ECO:0000313" key="3">
    <source>
        <dbReference type="EMBL" id="RNJ26374.1"/>
    </source>
</evidence>
<dbReference type="RefSeq" id="WP_123124060.1">
    <property type="nucleotide sequence ID" value="NZ_RJJC01000001.1"/>
</dbReference>
<feature type="region of interest" description="Disordered" evidence="1">
    <location>
        <begin position="809"/>
        <end position="854"/>
    </location>
</feature>